<evidence type="ECO:0000256" key="3">
    <source>
        <dbReference type="ARBA" id="ARBA00022898"/>
    </source>
</evidence>
<dbReference type="NCBIfam" id="TIGR01324">
    <property type="entry name" value="cysta_beta_ly_B"/>
    <property type="match status" value="1"/>
</dbReference>
<evidence type="ECO:0000256" key="4">
    <source>
        <dbReference type="ARBA" id="ARBA00023239"/>
    </source>
</evidence>
<evidence type="ECO:0000256" key="5">
    <source>
        <dbReference type="ARBA" id="ARBA00046315"/>
    </source>
</evidence>
<dbReference type="Gene3D" id="3.40.640.10">
    <property type="entry name" value="Type I PLP-dependent aspartate aminotransferase-like (Major domain)"/>
    <property type="match status" value="1"/>
</dbReference>
<organism evidence="10 11">
    <name type="scientific">Microbaculum marinisediminis</name>
    <dbReference type="NCBI Taxonomy" id="2931392"/>
    <lineage>
        <taxon>Bacteria</taxon>
        <taxon>Pseudomonadati</taxon>
        <taxon>Pseudomonadota</taxon>
        <taxon>Alphaproteobacteria</taxon>
        <taxon>Hyphomicrobiales</taxon>
        <taxon>Tepidamorphaceae</taxon>
        <taxon>Microbaculum</taxon>
    </lineage>
</organism>
<dbReference type="GO" id="GO:0047804">
    <property type="term" value="F:cysteine-S-conjugate beta-lyase activity"/>
    <property type="evidence" value="ECO:0007669"/>
    <property type="project" value="UniProtKB-EC"/>
</dbReference>
<dbReference type="RefSeq" id="WP_261616697.1">
    <property type="nucleotide sequence ID" value="NZ_JALIDZ010000006.1"/>
</dbReference>
<protein>
    <submittedName>
        <fullName evidence="10">Cystathionine beta-lyase</fullName>
        <ecNumber evidence="10">4.4.1.8</ecNumber>
    </submittedName>
</protein>
<accession>A0AAW5R3M1</accession>
<keyword evidence="11" id="KW-1185">Reference proteome</keyword>
<dbReference type="Proteomes" id="UP001320898">
    <property type="component" value="Unassembled WGS sequence"/>
</dbReference>
<comment type="cofactor">
    <cofactor evidence="1 9">
        <name>pyridoxal 5'-phosphate</name>
        <dbReference type="ChEBI" id="CHEBI:597326"/>
    </cofactor>
</comment>
<dbReference type="GO" id="GO:0019346">
    <property type="term" value="P:transsulfuration"/>
    <property type="evidence" value="ECO:0007669"/>
    <property type="project" value="InterPro"/>
</dbReference>
<comment type="caution">
    <text evidence="10">The sequence shown here is derived from an EMBL/GenBank/DDBJ whole genome shotgun (WGS) entry which is preliminary data.</text>
</comment>
<feature type="modified residue" description="N6-(pyridoxal phosphate)lysine" evidence="8">
    <location>
        <position position="209"/>
    </location>
</feature>
<keyword evidence="3 8" id="KW-0663">Pyridoxal phosphate</keyword>
<evidence type="ECO:0000256" key="2">
    <source>
        <dbReference type="ARBA" id="ARBA00009077"/>
    </source>
</evidence>
<dbReference type="CDD" id="cd00614">
    <property type="entry name" value="CGS_like"/>
    <property type="match status" value="1"/>
</dbReference>
<dbReference type="PANTHER" id="PTHR43500">
    <property type="entry name" value="CYSTATHIONINE BETA-LYASE-RELATED"/>
    <property type="match status" value="1"/>
</dbReference>
<comment type="pathway">
    <text evidence="5">Amino-acid biosynthesis; L-methionine biosynthesis via de novo pathway; L-homocysteine from L-cystathionine: step 1/1.</text>
</comment>
<proteinExistence type="inferred from homology"/>
<dbReference type="AlphaFoldDB" id="A0AAW5R3M1"/>
<dbReference type="PANTHER" id="PTHR43500:SF1">
    <property type="entry name" value="CYSTATHIONINE BETA-LYASE-RELATED"/>
    <property type="match status" value="1"/>
</dbReference>
<dbReference type="GO" id="GO:0019450">
    <property type="term" value="P:L-cysteine catabolic process to pyruvate"/>
    <property type="evidence" value="ECO:0007669"/>
    <property type="project" value="TreeGrafter"/>
</dbReference>
<dbReference type="FunFam" id="3.40.640.10:FF:000046">
    <property type="entry name" value="Cystathionine gamma-lyase"/>
    <property type="match status" value="1"/>
</dbReference>
<evidence type="ECO:0000256" key="8">
    <source>
        <dbReference type="PIRSR" id="PIRSR001434-2"/>
    </source>
</evidence>
<dbReference type="EMBL" id="JALIDZ010000006">
    <property type="protein sequence ID" value="MCT8973115.1"/>
    <property type="molecule type" value="Genomic_DNA"/>
</dbReference>
<gene>
    <name evidence="10" type="primary">metC</name>
    <name evidence="10" type="ORF">MUB46_14725</name>
</gene>
<evidence type="ECO:0000256" key="7">
    <source>
        <dbReference type="ARBA" id="ARBA00047625"/>
    </source>
</evidence>
<comment type="similarity">
    <text evidence="2 9">Belongs to the trans-sulfuration enzymes family.</text>
</comment>
<name>A0AAW5R3M1_9HYPH</name>
<evidence type="ECO:0000313" key="11">
    <source>
        <dbReference type="Proteomes" id="UP001320898"/>
    </source>
</evidence>
<evidence type="ECO:0000313" key="10">
    <source>
        <dbReference type="EMBL" id="MCT8973115.1"/>
    </source>
</evidence>
<evidence type="ECO:0000256" key="1">
    <source>
        <dbReference type="ARBA" id="ARBA00001933"/>
    </source>
</evidence>
<dbReference type="InterPro" id="IPR000277">
    <property type="entry name" value="Cys/Met-Metab_PyrdxlP-dep_enz"/>
</dbReference>
<comment type="catalytic activity">
    <reaction evidence="7">
        <text>an S-substituted L-cysteine + H2O = a thiol + pyruvate + NH4(+)</text>
        <dbReference type="Rhea" id="RHEA:18121"/>
        <dbReference type="ChEBI" id="CHEBI:15361"/>
        <dbReference type="ChEBI" id="CHEBI:15377"/>
        <dbReference type="ChEBI" id="CHEBI:28938"/>
        <dbReference type="ChEBI" id="CHEBI:29256"/>
        <dbReference type="ChEBI" id="CHEBI:58717"/>
        <dbReference type="EC" id="4.4.1.13"/>
    </reaction>
</comment>
<reference evidence="10 11" key="1">
    <citation type="submission" date="2022-04" db="EMBL/GenBank/DDBJ databases">
        <authorList>
            <person name="Ye Y.-Q."/>
            <person name="Du Z.-J."/>
        </authorList>
    </citation>
    <scope>NUCLEOTIDE SEQUENCE [LARGE SCALE GENOMIC DNA]</scope>
    <source>
        <strain evidence="10 11">A6E488</strain>
    </source>
</reference>
<dbReference type="GO" id="GO:0030170">
    <property type="term" value="F:pyridoxal phosphate binding"/>
    <property type="evidence" value="ECO:0007669"/>
    <property type="project" value="InterPro"/>
</dbReference>
<evidence type="ECO:0000256" key="6">
    <source>
        <dbReference type="ARBA" id="ARBA00047517"/>
    </source>
</evidence>
<dbReference type="PIRSF" id="PIRSF001434">
    <property type="entry name" value="CGS"/>
    <property type="match status" value="1"/>
</dbReference>
<comment type="catalytic activity">
    <reaction evidence="6">
        <text>L,L-cystathionine + H2O = L-homocysteine + pyruvate + NH4(+)</text>
        <dbReference type="Rhea" id="RHEA:13965"/>
        <dbReference type="ChEBI" id="CHEBI:15361"/>
        <dbReference type="ChEBI" id="CHEBI:15377"/>
        <dbReference type="ChEBI" id="CHEBI:28938"/>
        <dbReference type="ChEBI" id="CHEBI:58161"/>
        <dbReference type="ChEBI" id="CHEBI:58199"/>
    </reaction>
</comment>
<dbReference type="InterPro" id="IPR015424">
    <property type="entry name" value="PyrdxlP-dep_Trfase"/>
</dbReference>
<dbReference type="InterPro" id="IPR015421">
    <property type="entry name" value="PyrdxlP-dep_Trfase_major"/>
</dbReference>
<keyword evidence="4 10" id="KW-0456">Lyase</keyword>
<sequence>MGKTNYRRTHHVDTDIVTVGRTPEEQFGYVNPPVYRGSTVLYPDTAHFERRDARYPYGRYGSPTTDSLEAAMTLLEGGAGTVLASSGLAAIAIALQSQLKAGDHLLVTDSCYAPTRGFCNGVMTRFGVSVEYYDPRIGAGIADLIRPETAVIFLESPGSHTFEVQDIPAIVAIAKKHDIATIIDNTWATPLFFRPLDVGVDIAIHAATKYIGGHSDVMLGTVTANEKTWPALKATWHMVGECAGPDVVWLGQRGLRTLSARLKRQMAAGIEVAGWLETQPEVARVLHPALESHPDHALWKRDFKGATSLFSVVMNPGPKEAFAAFLDGLELFGIGASWGGYESLCLPFDPRAVRTATTWHADGPAVRFHIGLEDTGDIIEDLKAGLERWRKAGGGAG</sequence>
<dbReference type="PROSITE" id="PS00868">
    <property type="entry name" value="CYS_MET_METAB_PP"/>
    <property type="match status" value="1"/>
</dbReference>
<dbReference type="InterPro" id="IPR015422">
    <property type="entry name" value="PyrdxlP-dep_Trfase_small"/>
</dbReference>
<dbReference type="EC" id="4.4.1.8" evidence="10"/>
<dbReference type="InterPro" id="IPR006233">
    <property type="entry name" value="Cys_b_lyase_bac"/>
</dbReference>
<dbReference type="InterPro" id="IPR054542">
    <property type="entry name" value="Cys_met_metab_PP"/>
</dbReference>
<dbReference type="SUPFAM" id="SSF53383">
    <property type="entry name" value="PLP-dependent transferases"/>
    <property type="match status" value="1"/>
</dbReference>
<evidence type="ECO:0000256" key="9">
    <source>
        <dbReference type="RuleBase" id="RU362118"/>
    </source>
</evidence>
<dbReference type="Gene3D" id="3.90.1150.10">
    <property type="entry name" value="Aspartate Aminotransferase, domain 1"/>
    <property type="match status" value="1"/>
</dbReference>
<dbReference type="Pfam" id="PF01053">
    <property type="entry name" value="Cys_Met_Meta_PP"/>
    <property type="match status" value="1"/>
</dbReference>